<keyword evidence="2" id="KW-1185">Reference proteome</keyword>
<dbReference type="Proteomes" id="UP001157502">
    <property type="component" value="Chromosome 31"/>
</dbReference>
<comment type="caution">
    <text evidence="1">The sequence shown here is derived from an EMBL/GenBank/DDBJ whole genome shotgun (WGS) entry which is preliminary data.</text>
</comment>
<accession>A0ACC2FA59</accession>
<protein>
    <submittedName>
        <fullName evidence="1">Uncharacterized protein</fullName>
    </submittedName>
</protein>
<reference evidence="1" key="1">
    <citation type="submission" date="2021-05" db="EMBL/GenBank/DDBJ databases">
        <authorList>
            <person name="Pan Q."/>
            <person name="Jouanno E."/>
            <person name="Zahm M."/>
            <person name="Klopp C."/>
            <person name="Cabau C."/>
            <person name="Louis A."/>
            <person name="Berthelot C."/>
            <person name="Parey E."/>
            <person name="Roest Crollius H."/>
            <person name="Montfort J."/>
            <person name="Robinson-Rechavi M."/>
            <person name="Bouchez O."/>
            <person name="Lampietro C."/>
            <person name="Lopez Roques C."/>
            <person name="Donnadieu C."/>
            <person name="Postlethwait J."/>
            <person name="Bobe J."/>
            <person name="Dillon D."/>
            <person name="Chandos A."/>
            <person name="von Hippel F."/>
            <person name="Guiguen Y."/>
        </authorList>
    </citation>
    <scope>NUCLEOTIDE SEQUENCE</scope>
    <source>
        <strain evidence="1">YG-Jan2019</strain>
    </source>
</reference>
<organism evidence="1 2">
    <name type="scientific">Dallia pectoralis</name>
    <name type="common">Alaska blackfish</name>
    <dbReference type="NCBI Taxonomy" id="75939"/>
    <lineage>
        <taxon>Eukaryota</taxon>
        <taxon>Metazoa</taxon>
        <taxon>Chordata</taxon>
        <taxon>Craniata</taxon>
        <taxon>Vertebrata</taxon>
        <taxon>Euteleostomi</taxon>
        <taxon>Actinopterygii</taxon>
        <taxon>Neopterygii</taxon>
        <taxon>Teleostei</taxon>
        <taxon>Protacanthopterygii</taxon>
        <taxon>Esociformes</taxon>
        <taxon>Umbridae</taxon>
        <taxon>Dallia</taxon>
    </lineage>
</organism>
<evidence type="ECO:0000313" key="1">
    <source>
        <dbReference type="EMBL" id="KAJ7988214.1"/>
    </source>
</evidence>
<sequence length="246" mass="26167">MLALSVWQLRAVDSFLSLCVGGVAVGRMSRVPVILLAGSATSPSHGPNNGPSAIRRRHAAVAATLGSAPDVDREYMSPEGPVYDYASTPPIVPQPKPSSTQPSSTQPSSTQPSSTQPSSTQPSSTQPSSTQPSSTRLSSNQPILTKPSSTQSSSTQSSSTQFIHTPSAAASFFIRSLLFIWLEPEAFSWIHVESSPPSHISSRPLVMSVVDCHSISPCVLPRKLLRADRFCGFCGFERSDSIRKTG</sequence>
<proteinExistence type="predicted"/>
<evidence type="ECO:0000313" key="2">
    <source>
        <dbReference type="Proteomes" id="UP001157502"/>
    </source>
</evidence>
<name>A0ACC2FA59_DALPE</name>
<dbReference type="EMBL" id="CM055758">
    <property type="protein sequence ID" value="KAJ7988214.1"/>
    <property type="molecule type" value="Genomic_DNA"/>
</dbReference>
<gene>
    <name evidence="1" type="ORF">DPEC_G00321280</name>
</gene>